<feature type="compositionally biased region" description="Polar residues" evidence="6">
    <location>
        <begin position="1261"/>
        <end position="1290"/>
    </location>
</feature>
<dbReference type="PANTHER" id="PTHR24200">
    <property type="entry name" value="TOUCAN, ISOFORM A"/>
    <property type="match status" value="1"/>
</dbReference>
<evidence type="ECO:0000256" key="1">
    <source>
        <dbReference type="ARBA" id="ARBA00004123"/>
    </source>
</evidence>
<feature type="compositionally biased region" description="Low complexity" evidence="6">
    <location>
        <begin position="865"/>
        <end position="881"/>
    </location>
</feature>
<feature type="compositionally biased region" description="Low complexity" evidence="6">
    <location>
        <begin position="478"/>
        <end position="488"/>
    </location>
</feature>
<protein>
    <submittedName>
        <fullName evidence="8">Microtubule-associated tumor suppressor 1 isoform X1</fullName>
    </submittedName>
</protein>
<keyword evidence="4" id="KW-0539">Nucleus</keyword>
<gene>
    <name evidence="8" type="primary">MTUS1</name>
</gene>
<reference evidence="8" key="1">
    <citation type="submission" date="2025-08" db="UniProtKB">
        <authorList>
            <consortium name="RefSeq"/>
        </authorList>
    </citation>
    <scope>IDENTIFICATION</scope>
</reference>
<sequence>MNVEELEEMGLQPPLIIRDENGNKCVCHNAALPSLNGTPASQYQEAEHEDYVELKDTYDLINRSSHPCIEAEDLQKVSSDYICMGTMDLEAVRIPASKEQYYMHALKQNVTEPTSLLKDSLAMKSIQNLGTEESVPYCQAELTHFAAVELSKNSAIQDELGCSQIGQEEASSSEAFITVINLESKCNEEGSGHQVFVSSGEMNARDSLTNSVSSRKLDFPGNHNMVNMNLDEGMPLANALSVTGDNITNYIDLVSQNREWHENQEKQDAEWGNPCYRGSPELEPFKWYKSEPYMHSTPEEDEDNKWAAKRGKGGAVNALCPLAIQSFDEHLEKELCKDEETLTKGPNFSENDQVFLEGCAQESETIQNAVPKLERAALPEPKCEATFVVFSPITCENGSMSPFTDSSKNTTCAVFALADEVGGISKAGKNNNTVKECARRTLLRSNSERATVKPVIRSPLAATITKARKSEIVSFPKPNFKNVKPKVVSRPIPQSKESAALKAAQRSPQLSTTSSSSPSSSPRQTSSSIAALRKKMDLDRGTKAETPMNKTYKQHFNKHLPSQAVHAATHSENTSHKVTKTTTVLRQNVEQVDKARCLNSTFLSVSGAVACTDNTGGTLNDKMEIVESCVQPCTLNICSVPQEEQQNECLGVPTEKSAEDAVNEGVGLARLPSVSSPKGERTQLQSLSKDTPVTLKSIPDSRRTFCSKRGSDGKNIHATKVSSPQRAVLPLNSGAEFFSPKGRLASARTLPGTLTSSGKSIPKSKVPIKGPGFRRTPSISSVSSTQSDQSTCSNKSTSATIIIKNGEWPSKSACQNGSAIKPVPRPRVYSLKNTPKGTKRKFGVVSPCVPKSAGALLPGRKTSDSKGSQQSGPSGQNGPRSLFSAFTSVDKGKQRSPKNSCIQTRGSTEVHSTETKTHELTQYKRKCEHQSGIIQQLKKCLASSNRKFEALTLVIQHLQSEREETLKQHKELSLELIHLRGELGTATTACEKLEKDRNELQAAYEGFVQKLNQQHQSDLAELEDRLKQFYTAECEKLQTICIEEAEKYKAQLQEQVDDLTVTHENFKIELEASHTEKIEELKREYGSSFSELKDAHESERKTLQESFQEKHEELEKKIAELQSENDSLNEKLKLEEQKRIAKEKANLKNPQIMYLEQELESLKAVLEIKNEKLHQQDKKLLNMEKIVENNTALVEKWRKPQQENEELKARKSKHMELSRQLSTEQAVLQESLEKESKVNKRLSMENEELLWKLHNGDLCSRRTQSPTTPTMPFQSPRNSGSFSSPPVSPR</sequence>
<evidence type="ECO:0000313" key="8">
    <source>
        <dbReference type="RefSeq" id="XP_015264738.1"/>
    </source>
</evidence>
<feature type="coiled-coil region" evidence="5">
    <location>
        <begin position="1093"/>
        <end position="1179"/>
    </location>
</feature>
<feature type="region of interest" description="Disordered" evidence="6">
    <location>
        <begin position="853"/>
        <end position="917"/>
    </location>
</feature>
<feature type="coiled-coil region" evidence="5">
    <location>
        <begin position="955"/>
        <end position="1069"/>
    </location>
</feature>
<dbReference type="InterPro" id="IPR051293">
    <property type="entry name" value="MTUS1/CCDC69"/>
</dbReference>
<feature type="compositionally biased region" description="Basic and acidic residues" evidence="6">
    <location>
        <begin position="534"/>
        <end position="543"/>
    </location>
</feature>
<dbReference type="Proteomes" id="UP000694871">
    <property type="component" value="Unplaced"/>
</dbReference>
<organism evidence="7 8">
    <name type="scientific">Gekko japonicus</name>
    <name type="common">Schlegel's Japanese gecko</name>
    <dbReference type="NCBI Taxonomy" id="146911"/>
    <lineage>
        <taxon>Eukaryota</taxon>
        <taxon>Metazoa</taxon>
        <taxon>Chordata</taxon>
        <taxon>Craniata</taxon>
        <taxon>Vertebrata</taxon>
        <taxon>Euteleostomi</taxon>
        <taxon>Lepidosauria</taxon>
        <taxon>Squamata</taxon>
        <taxon>Bifurcata</taxon>
        <taxon>Gekkota</taxon>
        <taxon>Gekkonidae</taxon>
        <taxon>Gekkoninae</taxon>
        <taxon>Gekko</taxon>
    </lineage>
</organism>
<dbReference type="PANTHER" id="PTHR24200:SF7">
    <property type="entry name" value="MICROTUBULE-ASSOCIATED TUMOR SUPPRESSOR 1"/>
    <property type="match status" value="1"/>
</dbReference>
<evidence type="ECO:0000256" key="6">
    <source>
        <dbReference type="SAM" id="MobiDB-lite"/>
    </source>
</evidence>
<keyword evidence="3 5" id="KW-0175">Coiled coil</keyword>
<feature type="region of interest" description="Disordered" evidence="6">
    <location>
        <begin position="748"/>
        <end position="795"/>
    </location>
</feature>
<keyword evidence="7" id="KW-1185">Reference proteome</keyword>
<dbReference type="SUPFAM" id="SSF58113">
    <property type="entry name" value="Apolipoprotein A-I"/>
    <property type="match status" value="1"/>
</dbReference>
<evidence type="ECO:0000256" key="5">
    <source>
        <dbReference type="SAM" id="Coils"/>
    </source>
</evidence>
<dbReference type="GeneID" id="107108738"/>
<proteinExistence type="inferred from homology"/>
<feature type="compositionally biased region" description="Low complexity" evidence="6">
    <location>
        <begin position="778"/>
        <end position="793"/>
    </location>
</feature>
<feature type="region of interest" description="Disordered" evidence="6">
    <location>
        <begin position="478"/>
        <end position="545"/>
    </location>
</feature>
<evidence type="ECO:0000256" key="4">
    <source>
        <dbReference type="ARBA" id="ARBA00023242"/>
    </source>
</evidence>
<feature type="compositionally biased region" description="Polar residues" evidence="6">
    <location>
        <begin position="897"/>
        <end position="910"/>
    </location>
</feature>
<feature type="compositionally biased region" description="Low complexity" evidence="6">
    <location>
        <begin position="505"/>
        <end position="528"/>
    </location>
</feature>
<evidence type="ECO:0000256" key="3">
    <source>
        <dbReference type="ARBA" id="ARBA00023054"/>
    </source>
</evidence>
<feature type="region of interest" description="Disordered" evidence="6">
    <location>
        <begin position="813"/>
        <end position="836"/>
    </location>
</feature>
<comment type="subcellular location">
    <subcellularLocation>
        <location evidence="1">Nucleus</location>
    </subcellularLocation>
</comment>
<name>A0ABM1JTF1_GEKJA</name>
<evidence type="ECO:0000313" key="7">
    <source>
        <dbReference type="Proteomes" id="UP000694871"/>
    </source>
</evidence>
<dbReference type="RefSeq" id="XP_015264738.1">
    <property type="nucleotide sequence ID" value="XM_015409252.1"/>
</dbReference>
<feature type="region of interest" description="Disordered" evidence="6">
    <location>
        <begin position="1259"/>
        <end position="1290"/>
    </location>
</feature>
<comment type="similarity">
    <text evidence="2">Belongs to the MTUS1 family.</text>
</comment>
<accession>A0ABM1JTF1</accession>
<evidence type="ECO:0000256" key="2">
    <source>
        <dbReference type="ARBA" id="ARBA00007585"/>
    </source>
</evidence>